<dbReference type="RefSeq" id="WP_271804666.1">
    <property type="nucleotide sequence ID" value="NZ_JAQMTU010000009.1"/>
</dbReference>
<protein>
    <submittedName>
        <fullName evidence="1">Uncharacterized protein</fullName>
    </submittedName>
</protein>
<dbReference type="EMBL" id="JAQMTU010000009">
    <property type="protein sequence ID" value="MDB9485206.1"/>
    <property type="molecule type" value="Genomic_DNA"/>
</dbReference>
<reference evidence="1 2" key="1">
    <citation type="submission" date="2023-01" db="EMBL/GenBank/DDBJ databases">
        <title>Genomes from the Australian National Cyanobacteria Reference Collection.</title>
        <authorList>
            <person name="Willis A."/>
            <person name="Lee E.M.F."/>
        </authorList>
    </citation>
    <scope>NUCLEOTIDE SEQUENCE [LARGE SCALE GENOMIC DNA]</scope>
    <source>
        <strain evidence="1 2">CS-537/01</strain>
    </source>
</reference>
<organism evidence="1 2">
    <name type="scientific">Dolichospermum circinale CS-537/01</name>
    <dbReference type="NCBI Taxonomy" id="3021739"/>
    <lineage>
        <taxon>Bacteria</taxon>
        <taxon>Bacillati</taxon>
        <taxon>Cyanobacteriota</taxon>
        <taxon>Cyanophyceae</taxon>
        <taxon>Nostocales</taxon>
        <taxon>Aphanizomenonaceae</taxon>
        <taxon>Dolichospermum</taxon>
        <taxon>Dolichospermum circinale</taxon>
    </lineage>
</organism>
<dbReference type="Proteomes" id="UP001212123">
    <property type="component" value="Unassembled WGS sequence"/>
</dbReference>
<evidence type="ECO:0000313" key="1">
    <source>
        <dbReference type="EMBL" id="MDB9485206.1"/>
    </source>
</evidence>
<proteinExistence type="predicted"/>
<accession>A0ABT4ZZV8</accession>
<comment type="caution">
    <text evidence="1">The sequence shown here is derived from an EMBL/GenBank/DDBJ whole genome shotgun (WGS) entry which is preliminary data.</text>
</comment>
<sequence>MQQTNTFEEVLNLVTDLPLDQQELLISILQRRIADMRRKELASSSQEALAEFRTGNLKPQTAIEAIAELRNYLNTNET</sequence>
<gene>
    <name evidence="1" type="ORF">PN492_01330</name>
</gene>
<keyword evidence="2" id="KW-1185">Reference proteome</keyword>
<evidence type="ECO:0000313" key="2">
    <source>
        <dbReference type="Proteomes" id="UP001212123"/>
    </source>
</evidence>
<name>A0ABT4ZZV8_9CYAN</name>